<protein>
    <recommendedName>
        <fullName evidence="2">High-affinity zinc uptake system protein ZnuA</fullName>
    </recommendedName>
</protein>
<dbReference type="RefSeq" id="WP_209358832.1">
    <property type="nucleotide sequence ID" value="NZ_JAGISH010000001.1"/>
</dbReference>
<keyword evidence="5" id="KW-0864">Zinc transport</keyword>
<dbReference type="PANTHER" id="PTHR42953">
    <property type="entry name" value="HIGH-AFFINITY ZINC UPTAKE SYSTEM PROTEIN ZNUA-RELATED"/>
    <property type="match status" value="1"/>
</dbReference>
<dbReference type="GO" id="GO:0046872">
    <property type="term" value="F:metal ion binding"/>
    <property type="evidence" value="ECO:0007669"/>
    <property type="project" value="InterPro"/>
</dbReference>
<dbReference type="Gene3D" id="3.40.50.1980">
    <property type="entry name" value="Nitrogenase molybdenum iron protein domain"/>
    <property type="match status" value="2"/>
</dbReference>
<proteinExistence type="inferred from homology"/>
<keyword evidence="9" id="KW-1185">Reference proteome</keyword>
<dbReference type="EMBL" id="JAGISH010000001">
    <property type="protein sequence ID" value="MBP0481280.1"/>
    <property type="molecule type" value="Genomic_DNA"/>
</dbReference>
<dbReference type="Proteomes" id="UP000675940">
    <property type="component" value="Unassembled WGS sequence"/>
</dbReference>
<name>A0A940S255_9RHOB</name>
<keyword evidence="3" id="KW-0813">Transport</keyword>
<dbReference type="PANTHER" id="PTHR42953:SF3">
    <property type="entry name" value="HIGH-AFFINITY ZINC UPTAKE SYSTEM PROTEIN ZNUA"/>
    <property type="match status" value="1"/>
</dbReference>
<feature type="chain" id="PRO_5037165022" description="High-affinity zinc uptake system protein ZnuA" evidence="7">
    <location>
        <begin position="23"/>
        <end position="316"/>
    </location>
</feature>
<dbReference type="GO" id="GO:0006829">
    <property type="term" value="P:zinc ion transport"/>
    <property type="evidence" value="ECO:0007669"/>
    <property type="project" value="UniProtKB-KW"/>
</dbReference>
<sequence>MAFLRNAARTALMMLPALPAWAEPLTVTDIPPVASLVSMVSGSEAVVLLPPGTSAHTFSLKPSQARSLSQAALVVWIGPELTPALDRQIRALAPDAGTIALAHLEASLRLPFREGGLMPHDDHAEHGNEHADDHDAEEDSHANKADAFDPHLWLDPKNATLWLEAIAQALSDLDPDNAARYRANALTGAAAIATATEEARARLTPLEGRTIAVSHDAFQYFEHAFGLNVTAALSDGDDAAPGAARVAALRDRLAEQHPACILTEPGTDAALLASVAPETIPRAEIDVMGGTLPQGPALYPGLIADIAQRIADCADQ</sequence>
<dbReference type="InterPro" id="IPR050492">
    <property type="entry name" value="Bact_metal-bind_prot9"/>
</dbReference>
<dbReference type="SUPFAM" id="SSF53807">
    <property type="entry name" value="Helical backbone' metal receptor"/>
    <property type="match status" value="1"/>
</dbReference>
<reference evidence="8" key="1">
    <citation type="submission" date="2021-03" db="EMBL/GenBank/DDBJ databases">
        <title>Sagittula salina sp. nov. strain M10.9X isolated from the marine waste.</title>
        <authorList>
            <person name="Satari L."/>
            <person name="Molina-Menor E."/>
            <person name="Vidal-Verdu A."/>
            <person name="Pascual J."/>
            <person name="Pereto J."/>
            <person name="Porcar M."/>
        </authorList>
    </citation>
    <scope>NUCLEOTIDE SEQUENCE</scope>
    <source>
        <strain evidence="8">M10.9X</strain>
    </source>
</reference>
<keyword evidence="5" id="KW-0406">Ion transport</keyword>
<keyword evidence="4 7" id="KW-0732">Signal</keyword>
<comment type="similarity">
    <text evidence="1">Belongs to the bacterial solute-binding protein 9 family.</text>
</comment>
<feature type="compositionally biased region" description="Basic and acidic residues" evidence="6">
    <location>
        <begin position="119"/>
        <end position="142"/>
    </location>
</feature>
<evidence type="ECO:0000256" key="1">
    <source>
        <dbReference type="ARBA" id="ARBA00011028"/>
    </source>
</evidence>
<evidence type="ECO:0000256" key="6">
    <source>
        <dbReference type="SAM" id="MobiDB-lite"/>
    </source>
</evidence>
<evidence type="ECO:0000256" key="2">
    <source>
        <dbReference type="ARBA" id="ARBA00015915"/>
    </source>
</evidence>
<dbReference type="AlphaFoldDB" id="A0A940S255"/>
<evidence type="ECO:0000313" key="8">
    <source>
        <dbReference type="EMBL" id="MBP0481280.1"/>
    </source>
</evidence>
<dbReference type="InterPro" id="IPR006127">
    <property type="entry name" value="ZnuA-like"/>
</dbReference>
<evidence type="ECO:0000313" key="9">
    <source>
        <dbReference type="Proteomes" id="UP000675940"/>
    </source>
</evidence>
<evidence type="ECO:0000256" key="7">
    <source>
        <dbReference type="SAM" id="SignalP"/>
    </source>
</evidence>
<comment type="caution">
    <text evidence="8">The sequence shown here is derived from an EMBL/GenBank/DDBJ whole genome shotgun (WGS) entry which is preliminary data.</text>
</comment>
<dbReference type="Pfam" id="PF01297">
    <property type="entry name" value="ZnuA"/>
    <property type="match status" value="1"/>
</dbReference>
<accession>A0A940S255</accession>
<feature type="region of interest" description="Disordered" evidence="6">
    <location>
        <begin position="116"/>
        <end position="142"/>
    </location>
</feature>
<evidence type="ECO:0000256" key="5">
    <source>
        <dbReference type="ARBA" id="ARBA00022906"/>
    </source>
</evidence>
<feature type="signal peptide" evidence="7">
    <location>
        <begin position="1"/>
        <end position="22"/>
    </location>
</feature>
<evidence type="ECO:0000256" key="3">
    <source>
        <dbReference type="ARBA" id="ARBA00022448"/>
    </source>
</evidence>
<keyword evidence="5" id="KW-0862">Zinc</keyword>
<gene>
    <name evidence="8" type="ORF">J5474_02080</name>
</gene>
<evidence type="ECO:0000256" key="4">
    <source>
        <dbReference type="ARBA" id="ARBA00022729"/>
    </source>
</evidence>
<organism evidence="8 9">
    <name type="scientific">Sagittula salina</name>
    <dbReference type="NCBI Taxonomy" id="2820268"/>
    <lineage>
        <taxon>Bacteria</taxon>
        <taxon>Pseudomonadati</taxon>
        <taxon>Pseudomonadota</taxon>
        <taxon>Alphaproteobacteria</taxon>
        <taxon>Rhodobacterales</taxon>
        <taxon>Roseobacteraceae</taxon>
        <taxon>Sagittula</taxon>
    </lineage>
</organism>